<keyword evidence="8" id="KW-1185">Reference proteome</keyword>
<dbReference type="SUPFAM" id="SSF102114">
    <property type="entry name" value="Radical SAM enzymes"/>
    <property type="match status" value="1"/>
</dbReference>
<dbReference type="EMBL" id="AP018042">
    <property type="protein sequence ID" value="BAX79830.1"/>
    <property type="molecule type" value="Genomic_DNA"/>
</dbReference>
<sequence>MINYHEPLFRPPSEAHSLIIQATLGCAWNKCAFCEMYSSKKFQARKEEDIFADIESMSPYSNQYRKVFLADGNAMVLSFDKLSRILDQLNATFPRLTRVSAYAISKDIEAKTDTELRTLAEKGLKLLYVGIESGDDELLKAIDKGENFESTSHALQRARKAGIKLSVMILNGLGGKNFSQQHAINSAKIVNKIQPEFLSTLVLSYPYGEDHFIKKFNGEFIPLNTIELIAEMKVFIENLELTQSIFRSDHASNYLILRGNFPRDKQEMLNRINSVLDDPENAQLRLEWMRGL</sequence>
<dbReference type="InterPro" id="IPR006638">
    <property type="entry name" value="Elp3/MiaA/NifB-like_rSAM"/>
</dbReference>
<keyword evidence="2" id="KW-0949">S-adenosyl-L-methionine</keyword>
<evidence type="ECO:0000256" key="4">
    <source>
        <dbReference type="ARBA" id="ARBA00023004"/>
    </source>
</evidence>
<dbReference type="Proteomes" id="UP000218267">
    <property type="component" value="Chromosome"/>
</dbReference>
<protein>
    <submittedName>
        <fullName evidence="7">Radical SAM protein</fullName>
    </submittedName>
</protein>
<dbReference type="PANTHER" id="PTHR43409:SF4">
    <property type="entry name" value="RADICAL SAM SUPERFAMILY PROTEIN"/>
    <property type="match status" value="1"/>
</dbReference>
<evidence type="ECO:0000259" key="6">
    <source>
        <dbReference type="PROSITE" id="PS51918"/>
    </source>
</evidence>
<gene>
    <name evidence="7" type="ORF">ALGA_1451</name>
</gene>
<dbReference type="AlphaFoldDB" id="A0A1Y1CHR7"/>
<evidence type="ECO:0000313" key="8">
    <source>
        <dbReference type="Proteomes" id="UP000218267"/>
    </source>
</evidence>
<proteinExistence type="predicted"/>
<dbReference type="GO" id="GO:0051536">
    <property type="term" value="F:iron-sulfur cluster binding"/>
    <property type="evidence" value="ECO:0007669"/>
    <property type="project" value="UniProtKB-KW"/>
</dbReference>
<dbReference type="PROSITE" id="PS51918">
    <property type="entry name" value="RADICAL_SAM"/>
    <property type="match status" value="1"/>
</dbReference>
<dbReference type="InterPro" id="IPR051198">
    <property type="entry name" value="BchE-like"/>
</dbReference>
<comment type="cofactor">
    <cofactor evidence="1">
        <name>[4Fe-4S] cluster</name>
        <dbReference type="ChEBI" id="CHEBI:49883"/>
    </cofactor>
</comment>
<dbReference type="GO" id="GO:0003824">
    <property type="term" value="F:catalytic activity"/>
    <property type="evidence" value="ECO:0007669"/>
    <property type="project" value="InterPro"/>
</dbReference>
<evidence type="ECO:0000256" key="2">
    <source>
        <dbReference type="ARBA" id="ARBA00022691"/>
    </source>
</evidence>
<accession>A0A1Y1CHR7</accession>
<reference evidence="8" key="2">
    <citation type="journal article" date="2020" name="Antonie Van Leeuwenhoek">
        <title>Labilibaculum antarcticum sp. nov., a novel facultative anaerobic, psychrotorelant bacterium isolated from marine sediment of Antarctica.</title>
        <authorList>
            <person name="Watanabe M."/>
            <person name="Kojima H."/>
            <person name="Fukui M."/>
        </authorList>
    </citation>
    <scope>NUCLEOTIDE SEQUENCE [LARGE SCALE GENOMIC DNA]</scope>
    <source>
        <strain evidence="8">SPP2</strain>
    </source>
</reference>
<dbReference type="InterPro" id="IPR007197">
    <property type="entry name" value="rSAM"/>
</dbReference>
<dbReference type="RefSeq" id="WP_096428713.1">
    <property type="nucleotide sequence ID" value="NZ_AP018042.1"/>
</dbReference>
<keyword evidence="3" id="KW-0479">Metal-binding</keyword>
<keyword evidence="5" id="KW-0411">Iron-sulfur</keyword>
<dbReference type="Gene3D" id="3.20.20.70">
    <property type="entry name" value="Aldolase class I"/>
    <property type="match status" value="1"/>
</dbReference>
<feature type="domain" description="Radical SAM core" evidence="6">
    <location>
        <begin position="10"/>
        <end position="240"/>
    </location>
</feature>
<reference evidence="7 8" key="1">
    <citation type="journal article" date="2018" name="Mar. Genomics">
        <title>Complete genome sequence of Marinifilaceae bacterium strain SPP2, isolated from the Antarctic marine sediment.</title>
        <authorList>
            <person name="Watanabe M."/>
            <person name="Kojima H."/>
            <person name="Fukui M."/>
        </authorList>
    </citation>
    <scope>NUCLEOTIDE SEQUENCE [LARGE SCALE GENOMIC DNA]</scope>
    <source>
        <strain evidence="7 8">SPP2</strain>
    </source>
</reference>
<dbReference type="InterPro" id="IPR058240">
    <property type="entry name" value="rSAM_sf"/>
</dbReference>
<organism evidence="7 8">
    <name type="scientific">Labilibaculum antarcticum</name>
    <dbReference type="NCBI Taxonomy" id="1717717"/>
    <lineage>
        <taxon>Bacteria</taxon>
        <taxon>Pseudomonadati</taxon>
        <taxon>Bacteroidota</taxon>
        <taxon>Bacteroidia</taxon>
        <taxon>Marinilabiliales</taxon>
        <taxon>Marinifilaceae</taxon>
        <taxon>Labilibaculum</taxon>
    </lineage>
</organism>
<dbReference type="Pfam" id="PF04055">
    <property type="entry name" value="Radical_SAM"/>
    <property type="match status" value="1"/>
</dbReference>
<keyword evidence="4" id="KW-0408">Iron</keyword>
<dbReference type="OrthoDB" id="9777636at2"/>
<dbReference type="GO" id="GO:0046872">
    <property type="term" value="F:metal ion binding"/>
    <property type="evidence" value="ECO:0007669"/>
    <property type="project" value="UniProtKB-KW"/>
</dbReference>
<dbReference type="InterPro" id="IPR013785">
    <property type="entry name" value="Aldolase_TIM"/>
</dbReference>
<name>A0A1Y1CHR7_9BACT</name>
<dbReference type="SMART" id="SM00729">
    <property type="entry name" value="Elp3"/>
    <property type="match status" value="1"/>
</dbReference>
<dbReference type="SFLD" id="SFLDG01095">
    <property type="entry name" value="Uncharacterised_Radical_SAM_Su"/>
    <property type="match status" value="1"/>
</dbReference>
<dbReference type="PANTHER" id="PTHR43409">
    <property type="entry name" value="ANAEROBIC MAGNESIUM-PROTOPORPHYRIN IX MONOMETHYL ESTER CYCLASE-RELATED"/>
    <property type="match status" value="1"/>
</dbReference>
<evidence type="ECO:0000256" key="5">
    <source>
        <dbReference type="ARBA" id="ARBA00023014"/>
    </source>
</evidence>
<dbReference type="SFLD" id="SFLDS00029">
    <property type="entry name" value="Radical_SAM"/>
    <property type="match status" value="1"/>
</dbReference>
<dbReference type="KEGG" id="mbas:ALGA_1451"/>
<dbReference type="SFLD" id="SFLDG01082">
    <property type="entry name" value="B12-binding_domain_containing"/>
    <property type="match status" value="1"/>
</dbReference>
<evidence type="ECO:0000256" key="1">
    <source>
        <dbReference type="ARBA" id="ARBA00001966"/>
    </source>
</evidence>
<evidence type="ECO:0000256" key="3">
    <source>
        <dbReference type="ARBA" id="ARBA00022723"/>
    </source>
</evidence>
<evidence type="ECO:0000313" key="7">
    <source>
        <dbReference type="EMBL" id="BAX79830.1"/>
    </source>
</evidence>